<accession>A0ABQ5YUT2</accession>
<evidence type="ECO:0000313" key="1">
    <source>
        <dbReference type="EMBL" id="GLR26524.1"/>
    </source>
</evidence>
<organism evidence="1 2">
    <name type="scientific">Limnobacter litoralis</name>
    <dbReference type="NCBI Taxonomy" id="481366"/>
    <lineage>
        <taxon>Bacteria</taxon>
        <taxon>Pseudomonadati</taxon>
        <taxon>Pseudomonadota</taxon>
        <taxon>Betaproteobacteria</taxon>
        <taxon>Burkholderiales</taxon>
        <taxon>Burkholderiaceae</taxon>
        <taxon>Limnobacter</taxon>
    </lineage>
</organism>
<proteinExistence type="predicted"/>
<dbReference type="Gene3D" id="3.40.1350.10">
    <property type="match status" value="1"/>
</dbReference>
<keyword evidence="2" id="KW-1185">Reference proteome</keyword>
<sequence length="171" mass="18804">MAEKMSQWQVATAAEALAAAQFARFGWDVSVQYGANLPEFDLVVTRGDAMLKVSVKGSQDGGWGLTQSFLKNADYHAAADVWLKRHGNKTVMCFVQFKGCEPTEMPRLYLATPTEVAAWLKHAADGRGDTVLREFHQWGPSAQAAGTVDEIPPDWKMDASCIDRLLSTLRA</sequence>
<evidence type="ECO:0008006" key="3">
    <source>
        <dbReference type="Google" id="ProtNLM"/>
    </source>
</evidence>
<reference evidence="2" key="1">
    <citation type="journal article" date="2019" name="Int. J. Syst. Evol. Microbiol.">
        <title>The Global Catalogue of Microorganisms (GCM) 10K type strain sequencing project: providing services to taxonomists for standard genome sequencing and annotation.</title>
        <authorList>
            <consortium name="The Broad Institute Genomics Platform"/>
            <consortium name="The Broad Institute Genome Sequencing Center for Infectious Disease"/>
            <person name="Wu L."/>
            <person name="Ma J."/>
        </authorList>
    </citation>
    <scope>NUCLEOTIDE SEQUENCE [LARGE SCALE GENOMIC DNA]</scope>
    <source>
        <strain evidence="2">NBRC 105857</strain>
    </source>
</reference>
<gene>
    <name evidence="1" type="ORF">GCM10007875_16140</name>
</gene>
<dbReference type="Proteomes" id="UP001156664">
    <property type="component" value="Unassembled WGS sequence"/>
</dbReference>
<comment type="caution">
    <text evidence="1">The sequence shown here is derived from an EMBL/GenBank/DDBJ whole genome shotgun (WGS) entry which is preliminary data.</text>
</comment>
<dbReference type="EMBL" id="BSOJ01000015">
    <property type="protein sequence ID" value="GLR26524.1"/>
    <property type="molecule type" value="Genomic_DNA"/>
</dbReference>
<protein>
    <recommendedName>
        <fullName evidence="3">PD(D/E)XK endonuclease domain-containing protein</fullName>
    </recommendedName>
</protein>
<dbReference type="InterPro" id="IPR011856">
    <property type="entry name" value="tRNA_endonuc-like_dom_sf"/>
</dbReference>
<name>A0ABQ5YUT2_9BURK</name>
<evidence type="ECO:0000313" key="2">
    <source>
        <dbReference type="Proteomes" id="UP001156664"/>
    </source>
</evidence>